<dbReference type="InterPro" id="IPR004137">
    <property type="entry name" value="HCP/CODH"/>
</dbReference>
<keyword evidence="3" id="KW-0408">Iron</keyword>
<dbReference type="InterPro" id="IPR011254">
    <property type="entry name" value="Prismane-like_sf"/>
</dbReference>
<keyword evidence="1" id="KW-0004">4Fe-4S</keyword>
<sequence length="357" mass="39042">CCTGNEVLMRQGVPIVTSYLSQELPMMTGAIDAMVVDVQCIMPGIRAVAECFHTKIITTSNISKIPGSYHISYDPRYAMDNARDVVRTAIQAFKERQERPGVVEIPKVKHEVIAGFSFEAVSEIFASVNKEKPISVLNDAIMEGQLKGVALMAGCNNPKQKQDEVHNYIAQELAKNDVFVVATGCAAQSYARAGLMNSKAIDEYAGEGLKAFLKKLSDASGVELPLILHMGSCVDNTRSYDLVNAMANDLGVDVPRVPFVASAPEAMSEKAVSIGSWVVTLGIPCHVGVWAPLWGSSLVTDIAQLIAHDVYGGFFMFETDKEKAAEKLLYHLDYRTWKLKIQKQTAEAIGTDLIHLW</sequence>
<dbReference type="AlphaFoldDB" id="A0A424YA10"/>
<evidence type="ECO:0000256" key="3">
    <source>
        <dbReference type="ARBA" id="ARBA00023004"/>
    </source>
</evidence>
<name>A0A424YA10_9FIRM</name>
<dbReference type="GO" id="GO:0050418">
    <property type="term" value="F:hydroxylamine reductase activity"/>
    <property type="evidence" value="ECO:0007669"/>
    <property type="project" value="TreeGrafter"/>
</dbReference>
<proteinExistence type="predicted"/>
<comment type="caution">
    <text evidence="5">The sequence shown here is derived from an EMBL/GenBank/DDBJ whole genome shotgun (WGS) entry which is preliminary data.</text>
</comment>
<dbReference type="GO" id="GO:0046872">
    <property type="term" value="F:metal ion binding"/>
    <property type="evidence" value="ECO:0007669"/>
    <property type="project" value="UniProtKB-KW"/>
</dbReference>
<dbReference type="Proteomes" id="UP000285138">
    <property type="component" value="Unassembled WGS sequence"/>
</dbReference>
<dbReference type="EMBL" id="QZAA01000262">
    <property type="protein sequence ID" value="RQD73321.1"/>
    <property type="molecule type" value="Genomic_DNA"/>
</dbReference>
<evidence type="ECO:0000313" key="6">
    <source>
        <dbReference type="Proteomes" id="UP000285138"/>
    </source>
</evidence>
<dbReference type="GO" id="GO:0051539">
    <property type="term" value="F:4 iron, 4 sulfur cluster binding"/>
    <property type="evidence" value="ECO:0007669"/>
    <property type="project" value="UniProtKB-KW"/>
</dbReference>
<dbReference type="Pfam" id="PF03063">
    <property type="entry name" value="Prismane"/>
    <property type="match status" value="1"/>
</dbReference>
<gene>
    <name evidence="5" type="ORF">D5R97_09590</name>
</gene>
<dbReference type="InterPro" id="IPR016099">
    <property type="entry name" value="Prismane-like_a/b-sand"/>
</dbReference>
<keyword evidence="4" id="KW-0411">Iron-sulfur</keyword>
<dbReference type="PANTHER" id="PTHR30109:SF4">
    <property type="entry name" value="CARBON MONOXIDE DEHYDROGENASE"/>
    <property type="match status" value="1"/>
</dbReference>
<reference evidence="5 6" key="1">
    <citation type="submission" date="2018-08" db="EMBL/GenBank/DDBJ databases">
        <title>The metabolism and importance of syntrophic acetate oxidation coupled to methane or sulfide production in haloalkaline environments.</title>
        <authorList>
            <person name="Timmers P.H.A."/>
            <person name="Vavourakis C.D."/>
            <person name="Sorokin D.Y."/>
            <person name="Sinninghe Damste J.S."/>
            <person name="Muyzer G."/>
            <person name="Stams A.J.M."/>
            <person name="Plugge C.M."/>
        </authorList>
    </citation>
    <scope>NUCLEOTIDE SEQUENCE [LARGE SCALE GENOMIC DNA]</scope>
    <source>
        <strain evidence="5">MSAO_Bac1</strain>
    </source>
</reference>
<feature type="non-terminal residue" evidence="5">
    <location>
        <position position="1"/>
    </location>
</feature>
<dbReference type="Gene3D" id="3.40.50.2030">
    <property type="match status" value="2"/>
</dbReference>
<evidence type="ECO:0000256" key="2">
    <source>
        <dbReference type="ARBA" id="ARBA00022723"/>
    </source>
</evidence>
<dbReference type="GO" id="GO:0042542">
    <property type="term" value="P:response to hydrogen peroxide"/>
    <property type="evidence" value="ECO:0007669"/>
    <property type="project" value="TreeGrafter"/>
</dbReference>
<dbReference type="PANTHER" id="PTHR30109">
    <property type="entry name" value="HYDROXYLAMINE REDUCTASE"/>
    <property type="match status" value="1"/>
</dbReference>
<protein>
    <submittedName>
        <fullName evidence="5">Carbon monoxide dehydrogenase</fullName>
    </submittedName>
</protein>
<keyword evidence="2" id="KW-0479">Metal-binding</keyword>
<dbReference type="GO" id="GO:0004601">
    <property type="term" value="F:peroxidase activity"/>
    <property type="evidence" value="ECO:0007669"/>
    <property type="project" value="TreeGrafter"/>
</dbReference>
<dbReference type="SUPFAM" id="SSF56821">
    <property type="entry name" value="Prismane protein-like"/>
    <property type="match status" value="1"/>
</dbReference>
<organism evidence="5 6">
    <name type="scientific">Candidatus Syntrophonatronum acetioxidans</name>
    <dbReference type="NCBI Taxonomy" id="1795816"/>
    <lineage>
        <taxon>Bacteria</taxon>
        <taxon>Bacillati</taxon>
        <taxon>Bacillota</taxon>
        <taxon>Clostridia</taxon>
        <taxon>Eubacteriales</taxon>
        <taxon>Syntrophomonadaceae</taxon>
        <taxon>Candidatus Syntrophonatronum</taxon>
    </lineage>
</organism>
<evidence type="ECO:0000256" key="1">
    <source>
        <dbReference type="ARBA" id="ARBA00022485"/>
    </source>
</evidence>
<evidence type="ECO:0000313" key="5">
    <source>
        <dbReference type="EMBL" id="RQD73321.1"/>
    </source>
</evidence>
<evidence type="ECO:0000256" key="4">
    <source>
        <dbReference type="ARBA" id="ARBA00023014"/>
    </source>
</evidence>
<accession>A0A424YA10</accession>